<evidence type="ECO:0000256" key="6">
    <source>
        <dbReference type="ARBA" id="ARBA00022989"/>
    </source>
</evidence>
<evidence type="ECO:0000313" key="14">
    <source>
        <dbReference type="Proteomes" id="UP000734854"/>
    </source>
</evidence>
<comment type="subcellular location">
    <subcellularLocation>
        <location evidence="1">Endoplasmic reticulum membrane</location>
        <topology evidence="1">Single-pass type IV membrane protein</topology>
    </subcellularLocation>
</comment>
<evidence type="ECO:0000256" key="9">
    <source>
        <dbReference type="ARBA" id="ARBA00037934"/>
    </source>
</evidence>
<proteinExistence type="inferred from homology"/>
<keyword evidence="3 11" id="KW-0812">Transmembrane</keyword>
<evidence type="ECO:0000256" key="2">
    <source>
        <dbReference type="ARBA" id="ARBA00022448"/>
    </source>
</evidence>
<keyword evidence="6 11" id="KW-1133">Transmembrane helix</keyword>
<keyword evidence="7 10" id="KW-0175">Coiled coil</keyword>
<dbReference type="PANTHER" id="PTHR12825:SF0">
    <property type="entry name" value="VESICLE TRANSPORT PROTEIN SEC20"/>
    <property type="match status" value="1"/>
</dbReference>
<comment type="similarity">
    <text evidence="9">Belongs to the SEC20 family.</text>
</comment>
<dbReference type="GO" id="GO:0005789">
    <property type="term" value="C:endoplasmic reticulum membrane"/>
    <property type="evidence" value="ECO:0007669"/>
    <property type="project" value="UniProtKB-SubCell"/>
</dbReference>
<feature type="transmembrane region" description="Helical" evidence="11">
    <location>
        <begin position="274"/>
        <end position="292"/>
    </location>
</feature>
<dbReference type="GO" id="GO:0005484">
    <property type="term" value="F:SNAP receptor activity"/>
    <property type="evidence" value="ECO:0007669"/>
    <property type="project" value="InterPro"/>
</dbReference>
<organism evidence="13 14">
    <name type="scientific">Zingiber officinale</name>
    <name type="common">Ginger</name>
    <name type="synonym">Amomum zingiber</name>
    <dbReference type="NCBI Taxonomy" id="94328"/>
    <lineage>
        <taxon>Eukaryota</taxon>
        <taxon>Viridiplantae</taxon>
        <taxon>Streptophyta</taxon>
        <taxon>Embryophyta</taxon>
        <taxon>Tracheophyta</taxon>
        <taxon>Spermatophyta</taxon>
        <taxon>Magnoliopsida</taxon>
        <taxon>Liliopsida</taxon>
        <taxon>Zingiberales</taxon>
        <taxon>Zingiberaceae</taxon>
        <taxon>Zingiber</taxon>
    </lineage>
</organism>
<evidence type="ECO:0000256" key="7">
    <source>
        <dbReference type="ARBA" id="ARBA00023054"/>
    </source>
</evidence>
<keyword evidence="2" id="KW-0813">Transport</keyword>
<gene>
    <name evidence="13" type="ORF">ZIOFF_041164</name>
</gene>
<dbReference type="InterPro" id="IPR056173">
    <property type="entry name" value="Sec20_C"/>
</dbReference>
<keyword evidence="14" id="KW-1185">Reference proteome</keyword>
<evidence type="ECO:0000256" key="10">
    <source>
        <dbReference type="SAM" id="Coils"/>
    </source>
</evidence>
<evidence type="ECO:0000256" key="5">
    <source>
        <dbReference type="ARBA" id="ARBA00022892"/>
    </source>
</evidence>
<dbReference type="Pfam" id="PF03908">
    <property type="entry name" value="Sec20"/>
    <property type="match status" value="1"/>
</dbReference>
<evidence type="ECO:0000313" key="13">
    <source>
        <dbReference type="EMBL" id="KAG6501285.1"/>
    </source>
</evidence>
<dbReference type="Proteomes" id="UP000734854">
    <property type="component" value="Unassembled WGS sequence"/>
</dbReference>
<dbReference type="GO" id="GO:0006890">
    <property type="term" value="P:retrograde vesicle-mediated transport, Golgi to endoplasmic reticulum"/>
    <property type="evidence" value="ECO:0007669"/>
    <property type="project" value="InterPro"/>
</dbReference>
<evidence type="ECO:0000256" key="4">
    <source>
        <dbReference type="ARBA" id="ARBA00022824"/>
    </source>
</evidence>
<feature type="domain" description="Sec20 C-terminal" evidence="12">
    <location>
        <begin position="233"/>
        <end position="295"/>
    </location>
</feature>
<evidence type="ECO:0000256" key="3">
    <source>
        <dbReference type="ARBA" id="ARBA00022692"/>
    </source>
</evidence>
<evidence type="ECO:0000259" key="12">
    <source>
        <dbReference type="Pfam" id="PF03908"/>
    </source>
</evidence>
<protein>
    <recommendedName>
        <fullName evidence="12">Sec20 C-terminal domain-containing protein</fullName>
    </recommendedName>
</protein>
<evidence type="ECO:0000256" key="8">
    <source>
        <dbReference type="ARBA" id="ARBA00023136"/>
    </source>
</evidence>
<keyword evidence="8 11" id="KW-0472">Membrane</keyword>
<dbReference type="PANTHER" id="PTHR12825">
    <property type="entry name" value="BNIP1-RELATED"/>
    <property type="match status" value="1"/>
</dbReference>
<name>A0A8J5G670_ZINOF</name>
<accession>A0A8J5G670</accession>
<dbReference type="AlphaFoldDB" id="A0A8J5G670"/>
<evidence type="ECO:0000256" key="1">
    <source>
        <dbReference type="ARBA" id="ARBA00004163"/>
    </source>
</evidence>
<dbReference type="InterPro" id="IPR005606">
    <property type="entry name" value="Sec20"/>
</dbReference>
<reference evidence="13 14" key="1">
    <citation type="submission" date="2020-08" db="EMBL/GenBank/DDBJ databases">
        <title>Plant Genome Project.</title>
        <authorList>
            <person name="Zhang R.-G."/>
        </authorList>
    </citation>
    <scope>NUCLEOTIDE SEQUENCE [LARGE SCALE GENOMIC DNA]</scope>
    <source>
        <tissue evidence="13">Rhizome</tissue>
    </source>
</reference>
<keyword evidence="5" id="KW-0931">ER-Golgi transport</keyword>
<sequence>MDEVAQTVAKVKKEWDQSVVQIQDRIRLIESCGTSGKGTEEANSLPRLNGAAQDGLAVLRSLQFKLDFLAQQLSTEEEIQSAQLTLEFWKEQYQSLHKSLRNANLQAKNNIRKAAQQERELLLGGGEESTIRRRNLQYVIYLVTLITSKNKGWNDISCRKHYREPPPYAPNYGSGSRKKCKYFGNICTILDFLIVLVNTSMKTVCNFSCCVFRKIFFDCCECGPNSPTSGMYHAEESTGVLRRAESEYKGHRPLLMRTRNLLSTMRRQDVLDRVILVVGFLIFTSAVLYVVWKRIGLLALQRKIMAVVKAGSRGQGVVQELEIGTVHRVQRGSVFWVCSAAKGLASSFLADIDADRRSLLSSPSFPPACTVAPPTRREAAAEHSWCLGSPLSPSKEEAVRALALLHQQEQGRPPHAHQLFLRQPPRALQLFLRQPHALQLFLRQPPRTQQLLRRQLPRAVAITYR</sequence>
<evidence type="ECO:0000256" key="11">
    <source>
        <dbReference type="SAM" id="Phobius"/>
    </source>
</evidence>
<dbReference type="GO" id="GO:0031201">
    <property type="term" value="C:SNARE complex"/>
    <property type="evidence" value="ECO:0007669"/>
    <property type="project" value="TreeGrafter"/>
</dbReference>
<comment type="caution">
    <text evidence="13">The sequence shown here is derived from an EMBL/GenBank/DDBJ whole genome shotgun (WGS) entry which is preliminary data.</text>
</comment>
<feature type="coiled-coil region" evidence="10">
    <location>
        <begin position="86"/>
        <end position="120"/>
    </location>
</feature>
<dbReference type="EMBL" id="JACMSC010000011">
    <property type="protein sequence ID" value="KAG6501285.1"/>
    <property type="molecule type" value="Genomic_DNA"/>
</dbReference>
<keyword evidence="4" id="KW-0256">Endoplasmic reticulum</keyword>